<keyword evidence="5" id="KW-0812">Transmembrane</keyword>
<feature type="chain" id="PRO_5012488295" evidence="11">
    <location>
        <begin position="21"/>
        <end position="330"/>
    </location>
</feature>
<dbReference type="InterPro" id="IPR050298">
    <property type="entry name" value="Gram-neg_bact_OMP"/>
</dbReference>
<comment type="subcellular location">
    <subcellularLocation>
        <location evidence="1">Cell outer membrane</location>
        <topology evidence="1">Multi-pass membrane protein</topology>
    </subcellularLocation>
</comment>
<organism evidence="13 14">
    <name type="scientific">Vitreoscilla filiformis</name>
    <dbReference type="NCBI Taxonomy" id="63"/>
    <lineage>
        <taxon>Bacteria</taxon>
        <taxon>Pseudomonadati</taxon>
        <taxon>Pseudomonadota</taxon>
        <taxon>Betaproteobacteria</taxon>
        <taxon>Neisseriales</taxon>
        <taxon>Neisseriaceae</taxon>
        <taxon>Vitreoscilla</taxon>
    </lineage>
</organism>
<evidence type="ECO:0000256" key="1">
    <source>
        <dbReference type="ARBA" id="ARBA00004571"/>
    </source>
</evidence>
<dbReference type="GO" id="GO:0009279">
    <property type="term" value="C:cell outer membrane"/>
    <property type="evidence" value="ECO:0007669"/>
    <property type="project" value="UniProtKB-SubCell"/>
</dbReference>
<proteinExistence type="predicted"/>
<evidence type="ECO:0000256" key="7">
    <source>
        <dbReference type="ARBA" id="ARBA00023065"/>
    </source>
</evidence>
<dbReference type="EMBL" id="CP022423">
    <property type="protein sequence ID" value="ASM78652.1"/>
    <property type="molecule type" value="Genomic_DNA"/>
</dbReference>
<dbReference type="SUPFAM" id="SSF56935">
    <property type="entry name" value="Porins"/>
    <property type="match status" value="1"/>
</dbReference>
<evidence type="ECO:0000256" key="9">
    <source>
        <dbReference type="ARBA" id="ARBA00023136"/>
    </source>
</evidence>
<feature type="signal peptide" evidence="11">
    <location>
        <begin position="1"/>
        <end position="20"/>
    </location>
</feature>
<dbReference type="CDD" id="cd00342">
    <property type="entry name" value="gram_neg_porins"/>
    <property type="match status" value="1"/>
</dbReference>
<dbReference type="PANTHER" id="PTHR34501:SF9">
    <property type="entry name" value="MAJOR OUTER MEMBRANE PROTEIN P.IA"/>
    <property type="match status" value="1"/>
</dbReference>
<protein>
    <submittedName>
        <fullName evidence="13">Porin</fullName>
    </submittedName>
</protein>
<evidence type="ECO:0000256" key="5">
    <source>
        <dbReference type="ARBA" id="ARBA00022692"/>
    </source>
</evidence>
<dbReference type="Pfam" id="PF13609">
    <property type="entry name" value="Porin_4"/>
    <property type="match status" value="1"/>
</dbReference>
<keyword evidence="4" id="KW-1134">Transmembrane beta strand</keyword>
<accession>A0A221KHX6</accession>
<keyword evidence="14" id="KW-1185">Reference proteome</keyword>
<dbReference type="Gene3D" id="2.40.160.10">
    <property type="entry name" value="Porin"/>
    <property type="match status" value="1"/>
</dbReference>
<keyword evidence="7" id="KW-0406">Ion transport</keyword>
<dbReference type="GO" id="GO:0006811">
    <property type="term" value="P:monoatomic ion transport"/>
    <property type="evidence" value="ECO:0007669"/>
    <property type="project" value="UniProtKB-KW"/>
</dbReference>
<evidence type="ECO:0000256" key="11">
    <source>
        <dbReference type="SAM" id="SignalP"/>
    </source>
</evidence>
<keyword evidence="6 11" id="KW-0732">Signal</keyword>
<dbReference type="Proteomes" id="UP000199729">
    <property type="component" value="Chromosome"/>
</dbReference>
<evidence type="ECO:0000256" key="10">
    <source>
        <dbReference type="ARBA" id="ARBA00023237"/>
    </source>
</evidence>
<evidence type="ECO:0000313" key="14">
    <source>
        <dbReference type="Proteomes" id="UP000199729"/>
    </source>
</evidence>
<keyword evidence="8" id="KW-0626">Porin</keyword>
<evidence type="ECO:0000256" key="3">
    <source>
        <dbReference type="ARBA" id="ARBA00022448"/>
    </source>
</evidence>
<dbReference type="InterPro" id="IPR023614">
    <property type="entry name" value="Porin_dom_sf"/>
</dbReference>
<dbReference type="GO" id="GO:0046930">
    <property type="term" value="C:pore complex"/>
    <property type="evidence" value="ECO:0007669"/>
    <property type="project" value="UniProtKB-KW"/>
</dbReference>
<sequence length="330" mass="34619">MKKSLLALAVLGAFTGVASAQSSLTIYGKVDQAFGHKAGANISTWSDSGARSRLGFKGSEDLGGGLKANFVLEHSLNPDEGTANALFWHGQSWVGLSHSTYGSLGVGRQYTAAFSLIQDTIDPFNGGGYAELRSMLLVNDDTGVGTKAGLTEVRYNNSLRYDYSGYGINAALSLGERKNDGVTFTNKETDRPLSAAVNYTMGALFVGAGVENAEGDGNYLVTLGAKYNMGFATVSAGYSTGTIDNAGTAAADVNGWLIGARVPFGKADLKVGYASSKIDGAESMGKLAIGVDYNLSKRTKVYADYARYSGNAVDTVEQKNAFLVGIQTNF</sequence>
<feature type="domain" description="Porin" evidence="12">
    <location>
        <begin position="7"/>
        <end position="311"/>
    </location>
</feature>
<reference evidence="13 14" key="1">
    <citation type="submission" date="2017-07" db="EMBL/GenBank/DDBJ databases">
        <title>Complete Genome Sequence of the cosmetic ferment Vitreoscilla filiformis (ATCC15551).</title>
        <authorList>
            <person name="Contreras S."/>
            <person name="Sagory-Zalkind P."/>
            <person name="Blanquart H."/>
            <person name="Iltis A."/>
            <person name="Morand S.C."/>
        </authorList>
    </citation>
    <scope>NUCLEOTIDE SEQUENCE [LARGE SCALE GENOMIC DNA]</scope>
    <source>
        <strain evidence="13 14">ATCC 15551</strain>
    </source>
</reference>
<dbReference type="InterPro" id="IPR033900">
    <property type="entry name" value="Gram_neg_porin_domain"/>
</dbReference>
<dbReference type="GO" id="GO:0015288">
    <property type="term" value="F:porin activity"/>
    <property type="evidence" value="ECO:0007669"/>
    <property type="project" value="UniProtKB-KW"/>
</dbReference>
<dbReference type="OrthoDB" id="5289162at2"/>
<evidence type="ECO:0000313" key="13">
    <source>
        <dbReference type="EMBL" id="ASM78652.1"/>
    </source>
</evidence>
<keyword evidence="10" id="KW-0998">Cell outer membrane</keyword>
<evidence type="ECO:0000256" key="8">
    <source>
        <dbReference type="ARBA" id="ARBA00023114"/>
    </source>
</evidence>
<dbReference type="AlphaFoldDB" id="A0A221KHX6"/>
<name>A0A221KHX6_VITFI</name>
<dbReference type="PRINTS" id="PR00184">
    <property type="entry name" value="NEISSPPORIN"/>
</dbReference>
<dbReference type="PANTHER" id="PTHR34501">
    <property type="entry name" value="PROTEIN YDDL-RELATED"/>
    <property type="match status" value="1"/>
</dbReference>
<dbReference type="KEGG" id="vff:VITFI_CDS2875"/>
<comment type="subunit">
    <text evidence="2">Homotrimer.</text>
</comment>
<gene>
    <name evidence="13" type="ORF">VITFI_CDS2875</name>
</gene>
<evidence type="ECO:0000256" key="6">
    <source>
        <dbReference type="ARBA" id="ARBA00022729"/>
    </source>
</evidence>
<keyword evidence="3" id="KW-0813">Transport</keyword>
<dbReference type="InterPro" id="IPR002299">
    <property type="entry name" value="Porin_Neis"/>
</dbReference>
<dbReference type="RefSeq" id="WP_089417548.1">
    <property type="nucleotide sequence ID" value="NZ_CP022423.1"/>
</dbReference>
<evidence type="ECO:0000256" key="4">
    <source>
        <dbReference type="ARBA" id="ARBA00022452"/>
    </source>
</evidence>
<evidence type="ECO:0000256" key="2">
    <source>
        <dbReference type="ARBA" id="ARBA00011233"/>
    </source>
</evidence>
<evidence type="ECO:0000259" key="12">
    <source>
        <dbReference type="Pfam" id="PF13609"/>
    </source>
</evidence>
<keyword evidence="9" id="KW-0472">Membrane</keyword>